<dbReference type="InterPro" id="IPR029058">
    <property type="entry name" value="AB_hydrolase_fold"/>
</dbReference>
<dbReference type="AlphaFoldDB" id="A0A7R8ARF0"/>
<dbReference type="Gene3D" id="3.40.50.1820">
    <property type="entry name" value="alpha/beta hydrolase"/>
    <property type="match status" value="1"/>
</dbReference>
<dbReference type="OrthoDB" id="408631at2759"/>
<evidence type="ECO:0000256" key="1">
    <source>
        <dbReference type="ARBA" id="ARBA00022801"/>
    </source>
</evidence>
<evidence type="ECO:0000313" key="4">
    <source>
        <dbReference type="Proteomes" id="UP000654913"/>
    </source>
</evidence>
<gene>
    <name evidence="3" type="ORF">APUU_51539A</name>
</gene>
<name>A0A7R8ARF0_9EURO</name>
<proteinExistence type="predicted"/>
<evidence type="ECO:0000259" key="2">
    <source>
        <dbReference type="Pfam" id="PF07859"/>
    </source>
</evidence>
<dbReference type="EMBL" id="AP024447">
    <property type="protein sequence ID" value="BCS26828.1"/>
    <property type="molecule type" value="Genomic_DNA"/>
</dbReference>
<organism evidence="3 4">
    <name type="scientific">Aspergillus puulaauensis</name>
    <dbReference type="NCBI Taxonomy" id="1220207"/>
    <lineage>
        <taxon>Eukaryota</taxon>
        <taxon>Fungi</taxon>
        <taxon>Dikarya</taxon>
        <taxon>Ascomycota</taxon>
        <taxon>Pezizomycotina</taxon>
        <taxon>Eurotiomycetes</taxon>
        <taxon>Eurotiomycetidae</taxon>
        <taxon>Eurotiales</taxon>
        <taxon>Aspergillaceae</taxon>
        <taxon>Aspergillus</taxon>
    </lineage>
</organism>
<dbReference type="InterPro" id="IPR050300">
    <property type="entry name" value="GDXG_lipolytic_enzyme"/>
</dbReference>
<dbReference type="Proteomes" id="UP000654913">
    <property type="component" value="Chromosome 5"/>
</dbReference>
<dbReference type="RefSeq" id="XP_041559022.1">
    <property type="nucleotide sequence ID" value="XM_041706658.1"/>
</dbReference>
<reference evidence="3" key="2">
    <citation type="submission" date="2021-02" db="EMBL/GenBank/DDBJ databases">
        <title>Aspergillus puulaauensis MK2 genome sequence.</title>
        <authorList>
            <person name="Futagami T."/>
            <person name="Mori K."/>
            <person name="Kadooka C."/>
            <person name="Tanaka T."/>
        </authorList>
    </citation>
    <scope>NUCLEOTIDE SEQUENCE</scope>
    <source>
        <strain evidence="3">MK2</strain>
    </source>
</reference>
<dbReference type="GeneID" id="64976833"/>
<evidence type="ECO:0000313" key="3">
    <source>
        <dbReference type="EMBL" id="BCS26828.1"/>
    </source>
</evidence>
<dbReference type="GO" id="GO:0016787">
    <property type="term" value="F:hydrolase activity"/>
    <property type="evidence" value="ECO:0007669"/>
    <property type="project" value="UniProtKB-KW"/>
</dbReference>
<keyword evidence="4" id="KW-1185">Reference proteome</keyword>
<dbReference type="InterPro" id="IPR013094">
    <property type="entry name" value="AB_hydrolase_3"/>
</dbReference>
<dbReference type="KEGG" id="apuu:APUU_51539A"/>
<reference evidence="3" key="1">
    <citation type="submission" date="2021-01" db="EMBL/GenBank/DDBJ databases">
        <authorList>
            <consortium name="Aspergillus puulaauensis MK2 genome sequencing consortium"/>
            <person name="Kazuki M."/>
            <person name="Futagami T."/>
        </authorList>
    </citation>
    <scope>NUCLEOTIDE SEQUENCE</scope>
    <source>
        <strain evidence="3">MK2</strain>
    </source>
</reference>
<sequence length="356" mass="38698">MAQSVPSAGFSQYQGPFDEWDALIRQAPILDTGPIQGETVEQLQRRTNEIRVKASDNEMNVSGLRERVSWADYSVPTRDGASVPVRVYRAKHSTTAAPIPVYIFFHGGGFLLGNIESENANCARIVDMWEQPPGLMVVHVCTRHTPEYCHPTPFHDAWDAFQWLSANLQSMGGDTAATVIGGISAGAGLAASVALKELEARKAESGPLIQPRGQVLCIPWLIHPAAHPFADKGWSAPQQNKDAPILPLTRIQHFAELMKVEPETDALFNSGLATAGQVTGLSKTSILVAGWDVLRDDGLLYAETLKKAGVDTRVHIFPGLPHGFRRFASLPSSRKWDCLIVQSIAWSLGCSSGVTL</sequence>
<feature type="domain" description="Alpha/beta hydrolase fold-3" evidence="2">
    <location>
        <begin position="103"/>
        <end position="324"/>
    </location>
</feature>
<dbReference type="SUPFAM" id="SSF53474">
    <property type="entry name" value="alpha/beta-Hydrolases"/>
    <property type="match status" value="1"/>
</dbReference>
<dbReference type="Pfam" id="PF07859">
    <property type="entry name" value="Abhydrolase_3"/>
    <property type="match status" value="1"/>
</dbReference>
<protein>
    <recommendedName>
        <fullName evidence="2">Alpha/beta hydrolase fold-3 domain-containing protein</fullName>
    </recommendedName>
</protein>
<dbReference type="PANTHER" id="PTHR48081">
    <property type="entry name" value="AB HYDROLASE SUPERFAMILY PROTEIN C4A8.06C"/>
    <property type="match status" value="1"/>
</dbReference>
<accession>A0A7R8ARF0</accession>
<keyword evidence="1" id="KW-0378">Hydrolase</keyword>
<dbReference type="PANTHER" id="PTHR48081:SF8">
    <property type="entry name" value="ALPHA_BETA HYDROLASE FOLD-3 DOMAIN-CONTAINING PROTEIN-RELATED"/>
    <property type="match status" value="1"/>
</dbReference>